<dbReference type="EMBL" id="BPQF01000001">
    <property type="protein sequence ID" value="GJD37742.1"/>
    <property type="molecule type" value="Genomic_DNA"/>
</dbReference>
<name>A0AAV4Z2A7_9HYPH</name>
<protein>
    <submittedName>
        <fullName evidence="1">Uncharacterized protein</fullName>
    </submittedName>
</protein>
<proteinExistence type="predicted"/>
<dbReference type="Proteomes" id="UP001055307">
    <property type="component" value="Unassembled WGS sequence"/>
</dbReference>
<organism evidence="1 2">
    <name type="scientific">Methylobacterium bullatum</name>
    <dbReference type="NCBI Taxonomy" id="570505"/>
    <lineage>
        <taxon>Bacteria</taxon>
        <taxon>Pseudomonadati</taxon>
        <taxon>Pseudomonadota</taxon>
        <taxon>Alphaproteobacteria</taxon>
        <taxon>Hyphomicrobiales</taxon>
        <taxon>Methylobacteriaceae</taxon>
        <taxon>Methylobacterium</taxon>
    </lineage>
</organism>
<reference evidence="1" key="2">
    <citation type="submission" date="2021-08" db="EMBL/GenBank/DDBJ databases">
        <authorList>
            <person name="Tani A."/>
            <person name="Ola A."/>
            <person name="Ogura Y."/>
            <person name="Katsura K."/>
            <person name="Hayashi T."/>
        </authorList>
    </citation>
    <scope>NUCLEOTIDE SEQUENCE</scope>
    <source>
        <strain evidence="1">DSM 21893</strain>
    </source>
</reference>
<sequence>MRVLVENANGAVLDVGIEDNVLLPLDTDERAAAFEALSGALALLAGITPRDARGAEPGQYSTATRQSACRRKLGADLRLV</sequence>
<comment type="caution">
    <text evidence="1">The sequence shown here is derived from an EMBL/GenBank/DDBJ whole genome shotgun (WGS) entry which is preliminary data.</text>
</comment>
<accession>A0AAV4Z2A7</accession>
<evidence type="ECO:0000313" key="1">
    <source>
        <dbReference type="EMBL" id="GJD37742.1"/>
    </source>
</evidence>
<dbReference type="AlphaFoldDB" id="A0AAV4Z2A7"/>
<reference evidence="1" key="1">
    <citation type="journal article" date="2016" name="Front. Microbiol.">
        <title>Genome Sequence of the Piezophilic, Mesophilic Sulfate-Reducing Bacterium Desulfovibrio indicus J2T.</title>
        <authorList>
            <person name="Cao J."/>
            <person name="Maignien L."/>
            <person name="Shao Z."/>
            <person name="Alain K."/>
            <person name="Jebbar M."/>
        </authorList>
    </citation>
    <scope>NUCLEOTIDE SEQUENCE</scope>
    <source>
        <strain evidence="1">DSM 21893</strain>
    </source>
</reference>
<keyword evidence="2" id="KW-1185">Reference proteome</keyword>
<evidence type="ECO:0000313" key="2">
    <source>
        <dbReference type="Proteomes" id="UP001055307"/>
    </source>
</evidence>
<gene>
    <name evidence="1" type="ORF">OICFNHDK_0180</name>
</gene>